<dbReference type="EMBL" id="JAUTXU010000107">
    <property type="protein sequence ID" value="KAK3707734.1"/>
    <property type="molecule type" value="Genomic_DNA"/>
</dbReference>
<protein>
    <submittedName>
        <fullName evidence="1">rRNA-processing protein bfr2</fullName>
    </submittedName>
</protein>
<reference evidence="1" key="1">
    <citation type="submission" date="2023-07" db="EMBL/GenBank/DDBJ databases">
        <title>Black Yeasts Isolated from many extreme environments.</title>
        <authorList>
            <person name="Coleine C."/>
            <person name="Stajich J.E."/>
            <person name="Selbmann L."/>
        </authorList>
    </citation>
    <scope>NUCLEOTIDE SEQUENCE</scope>
    <source>
        <strain evidence="1">CCFEE 5714</strain>
    </source>
</reference>
<proteinExistence type="predicted"/>
<dbReference type="Proteomes" id="UP001281147">
    <property type="component" value="Unassembled WGS sequence"/>
</dbReference>
<organism evidence="1 2">
    <name type="scientific">Vermiconidia calcicola</name>
    <dbReference type="NCBI Taxonomy" id="1690605"/>
    <lineage>
        <taxon>Eukaryota</taxon>
        <taxon>Fungi</taxon>
        <taxon>Dikarya</taxon>
        <taxon>Ascomycota</taxon>
        <taxon>Pezizomycotina</taxon>
        <taxon>Dothideomycetes</taxon>
        <taxon>Dothideomycetidae</taxon>
        <taxon>Mycosphaerellales</taxon>
        <taxon>Extremaceae</taxon>
        <taxon>Vermiconidia</taxon>
    </lineage>
</organism>
<accession>A0ACC3N0L7</accession>
<evidence type="ECO:0000313" key="1">
    <source>
        <dbReference type="EMBL" id="KAK3707734.1"/>
    </source>
</evidence>
<keyword evidence="2" id="KW-1185">Reference proteome</keyword>
<evidence type="ECO:0000313" key="2">
    <source>
        <dbReference type="Proteomes" id="UP001281147"/>
    </source>
</evidence>
<name>A0ACC3N0L7_9PEZI</name>
<gene>
    <name evidence="1" type="primary">BFR2_2</name>
    <name evidence="1" type="ORF">LTR37_011911</name>
</gene>
<sequence length="483" mass="53480">MAPNRGPDRSRDFDDIGDSAPKDFDPEAEDIPNGTDDNGAASGDETTEVAARQHYVDVGKSKLRKPKDAPLGPQYRGARISRNVAIASEDEDDPFGRGFEEDSSSEGDGDMHLDGEEGSSAEEQHMNGETSDTDLSDEEDDGIRGQTSALISEGDRSELLKAVAKDQKAVASSLAQSTKLDAEKGRAVKKQRTNFDSLLNARIKLQKSLVETNTIVGTSSDGLPTHQQEAKVAIKDAETAAFKLWSSLNDLREQMIAVRTGDKRKRNVYDSTTSTEDLWSHVQAQEDSCLPHRNATLQRWSVKARGASALPERGLMGKAANQSTLIEALREQLSNRERLLKRVRTPRSCAPLQLANRVDEDKKIYDDADFYGIMLKELLEQKSNDSVAASNIDLNFNLRREAKAKKNVDTKASKGRKLRYTVHEKLQNFMAPEDRSTWGDRQTDELFGSLFGQRLGLGEEREEDDEMGDGVGEEEAGLMLFRI</sequence>
<comment type="caution">
    <text evidence="1">The sequence shown here is derived from an EMBL/GenBank/DDBJ whole genome shotgun (WGS) entry which is preliminary data.</text>
</comment>